<dbReference type="EMBL" id="FMWL01000016">
    <property type="protein sequence ID" value="SCZ81087.1"/>
    <property type="molecule type" value="Genomic_DNA"/>
</dbReference>
<sequence>MNDSNTLASISDGRLYDLKDFVKADAGGCQGCSACCCGVGELVKLTPFDTYEMTRGLGAAFDDLLVDHLELRTFDKITLPYLKMIGSDERCSFLSEEGRCTIHAYRPNICRLFPLGRVYEEKDFKYFLQVDACVKPNLKRVKVEQWIGIEDYEKNKAFLSAWHNCLKALAFRFKFVRDADELKAANDYLLETFYRIAVKEGEDFYAAFFEALDGAKDRLGIIV</sequence>
<dbReference type="InterPro" id="IPR005358">
    <property type="entry name" value="Puta_zinc/iron-chelating_dom"/>
</dbReference>
<dbReference type="PANTHER" id="PTHR35866">
    <property type="entry name" value="PUTATIVE-RELATED"/>
    <property type="match status" value="1"/>
</dbReference>
<dbReference type="AlphaFoldDB" id="A0A1G5S4J7"/>
<evidence type="ECO:0000313" key="2">
    <source>
        <dbReference type="Proteomes" id="UP000199208"/>
    </source>
</evidence>
<dbReference type="RefSeq" id="WP_092592261.1">
    <property type="nucleotide sequence ID" value="NZ_FMWL01000016.1"/>
</dbReference>
<accession>A0A1G5S4J7</accession>
<gene>
    <name evidence="1" type="ORF">SAMN03080599_02601</name>
</gene>
<evidence type="ECO:0000313" key="1">
    <source>
        <dbReference type="EMBL" id="SCZ81087.1"/>
    </source>
</evidence>
<protein>
    <submittedName>
        <fullName evidence="1">Uncharacterized protein</fullName>
    </submittedName>
</protein>
<dbReference type="PANTHER" id="PTHR35866:SF1">
    <property type="entry name" value="YKGJ FAMILY CYSTEINE CLUSTER PROTEIN"/>
    <property type="match status" value="1"/>
</dbReference>
<dbReference type="OrthoDB" id="9810361at2"/>
<name>A0A1G5S4J7_9FIRM</name>
<dbReference type="STRING" id="1120920.SAMN03080599_02601"/>
<proteinExistence type="predicted"/>
<organism evidence="1 2">
    <name type="scientific">Acidaminobacter hydrogenoformans DSM 2784</name>
    <dbReference type="NCBI Taxonomy" id="1120920"/>
    <lineage>
        <taxon>Bacteria</taxon>
        <taxon>Bacillati</taxon>
        <taxon>Bacillota</taxon>
        <taxon>Clostridia</taxon>
        <taxon>Peptostreptococcales</taxon>
        <taxon>Acidaminobacteraceae</taxon>
        <taxon>Acidaminobacter</taxon>
    </lineage>
</organism>
<dbReference type="Proteomes" id="UP000199208">
    <property type="component" value="Unassembled WGS sequence"/>
</dbReference>
<dbReference type="Pfam" id="PF03692">
    <property type="entry name" value="CxxCxxCC"/>
    <property type="match status" value="1"/>
</dbReference>
<reference evidence="1 2" key="1">
    <citation type="submission" date="2016-10" db="EMBL/GenBank/DDBJ databases">
        <authorList>
            <person name="de Groot N.N."/>
        </authorList>
    </citation>
    <scope>NUCLEOTIDE SEQUENCE [LARGE SCALE GENOMIC DNA]</scope>
    <source>
        <strain evidence="1 2">DSM 2784</strain>
    </source>
</reference>
<keyword evidence="2" id="KW-1185">Reference proteome</keyword>